<evidence type="ECO:0000256" key="4">
    <source>
        <dbReference type="ARBA" id="ARBA00022801"/>
    </source>
</evidence>
<dbReference type="GO" id="GO:0016298">
    <property type="term" value="F:lipase activity"/>
    <property type="evidence" value="ECO:0007669"/>
    <property type="project" value="InterPro"/>
</dbReference>
<dbReference type="Gene3D" id="3.40.50.1820">
    <property type="entry name" value="alpha/beta hydrolase"/>
    <property type="match status" value="1"/>
</dbReference>
<keyword evidence="8" id="KW-1185">Reference proteome</keyword>
<dbReference type="InterPro" id="IPR019363">
    <property type="entry name" value="LDAH"/>
</dbReference>
<organism evidence="7 8">
    <name type="scientific">Nannochloropsis salina CCMP1776</name>
    <dbReference type="NCBI Taxonomy" id="1027361"/>
    <lineage>
        <taxon>Eukaryota</taxon>
        <taxon>Sar</taxon>
        <taxon>Stramenopiles</taxon>
        <taxon>Ochrophyta</taxon>
        <taxon>Eustigmatophyceae</taxon>
        <taxon>Eustigmatales</taxon>
        <taxon>Monodopsidaceae</taxon>
        <taxon>Microchloropsis</taxon>
        <taxon>Microchloropsis salina</taxon>
    </lineage>
</organism>
<dbReference type="InterPro" id="IPR029058">
    <property type="entry name" value="AB_hydrolase_fold"/>
</dbReference>
<feature type="compositionally biased region" description="Basic and acidic residues" evidence="5">
    <location>
        <begin position="1"/>
        <end position="20"/>
    </location>
</feature>
<dbReference type="EMBL" id="SDOX01000005">
    <property type="protein sequence ID" value="TFJ87954.1"/>
    <property type="molecule type" value="Genomic_DNA"/>
</dbReference>
<evidence type="ECO:0000313" key="8">
    <source>
        <dbReference type="Proteomes" id="UP000355283"/>
    </source>
</evidence>
<dbReference type="GO" id="GO:0005811">
    <property type="term" value="C:lipid droplet"/>
    <property type="evidence" value="ECO:0007669"/>
    <property type="project" value="UniProtKB-SubCell"/>
</dbReference>
<evidence type="ECO:0000259" key="6">
    <source>
        <dbReference type="Pfam" id="PF12697"/>
    </source>
</evidence>
<feature type="region of interest" description="Disordered" evidence="5">
    <location>
        <begin position="1"/>
        <end position="30"/>
    </location>
</feature>
<comment type="caution">
    <text evidence="7">The sequence shown here is derived from an EMBL/GenBank/DDBJ whole genome shotgun (WGS) entry which is preliminary data.</text>
</comment>
<dbReference type="AlphaFoldDB" id="A0A4D9DAC1"/>
<proteinExistence type="inferred from homology"/>
<evidence type="ECO:0000256" key="3">
    <source>
        <dbReference type="ARBA" id="ARBA00022677"/>
    </source>
</evidence>
<dbReference type="PANTHER" id="PTHR13390:SF0">
    <property type="entry name" value="LIPID DROPLET-ASSOCIATED HYDROLASE"/>
    <property type="match status" value="1"/>
</dbReference>
<sequence length="317" mass="35573">MPQKQQEQRKEHDQHLDHPAADTGEPKPTAQDHSVQIYFFSGNPYVYALYDNLLSLLRVRGHAKGYRISTLLVIYPSLPDSLLADPQAAFAYIAKDVHQQIWAHERARHSPSPTHTLLVGHSFGAYIANLLLPHLTPVPIASIYLFPFLSEPSWRGKLQLALADQAYRRTPLLGSALHGVTSRLFDWVLRFISSPFKRQSLGAGTDPEILRAILRVAACERAEIGGKGPGLSHVDMHGERHGSMPYLVYTEGDEWSPRYVWEAWPEERRVDMSHVPHAFPCHEAHDEEVCETVLQIVGKVVGGHAGKEALTDTRARL</sequence>
<dbReference type="OrthoDB" id="184859at2759"/>
<dbReference type="InterPro" id="IPR000073">
    <property type="entry name" value="AB_hydrolase_1"/>
</dbReference>
<comment type="similarity">
    <text evidence="2">Belongs to the AB hydrolase superfamily. LDAH family.</text>
</comment>
<keyword evidence="4" id="KW-0378">Hydrolase</keyword>
<name>A0A4D9DAC1_9STRA</name>
<reference evidence="7 8" key="1">
    <citation type="submission" date="2019-01" db="EMBL/GenBank/DDBJ databases">
        <title>Nuclear Genome Assembly of the Microalgal Biofuel strain Nannochloropsis salina CCMP1776.</title>
        <authorList>
            <person name="Hovde B."/>
        </authorList>
    </citation>
    <scope>NUCLEOTIDE SEQUENCE [LARGE SCALE GENOMIC DNA]</scope>
    <source>
        <strain evidence="7 8">CCMP1776</strain>
    </source>
</reference>
<evidence type="ECO:0000256" key="2">
    <source>
        <dbReference type="ARBA" id="ARBA00008300"/>
    </source>
</evidence>
<dbReference type="GO" id="GO:0019915">
    <property type="term" value="P:lipid storage"/>
    <property type="evidence" value="ECO:0007669"/>
    <property type="project" value="InterPro"/>
</dbReference>
<protein>
    <recommendedName>
        <fullName evidence="6">AB hydrolase-1 domain-containing protein</fullName>
    </recommendedName>
</protein>
<keyword evidence="3" id="KW-0551">Lipid droplet</keyword>
<evidence type="ECO:0000256" key="5">
    <source>
        <dbReference type="SAM" id="MobiDB-lite"/>
    </source>
</evidence>
<accession>A0A4D9DAC1</accession>
<dbReference type="Pfam" id="PF12697">
    <property type="entry name" value="Abhydrolase_6"/>
    <property type="match status" value="1"/>
</dbReference>
<dbReference type="PANTHER" id="PTHR13390">
    <property type="entry name" value="LIPASE"/>
    <property type="match status" value="1"/>
</dbReference>
<dbReference type="SUPFAM" id="SSF53474">
    <property type="entry name" value="alpha/beta-Hydrolases"/>
    <property type="match status" value="1"/>
</dbReference>
<comment type="subcellular location">
    <subcellularLocation>
        <location evidence="1">Lipid droplet</location>
    </subcellularLocation>
</comment>
<evidence type="ECO:0000313" key="7">
    <source>
        <dbReference type="EMBL" id="TFJ87954.1"/>
    </source>
</evidence>
<dbReference type="Proteomes" id="UP000355283">
    <property type="component" value="Unassembled WGS sequence"/>
</dbReference>
<evidence type="ECO:0000256" key="1">
    <source>
        <dbReference type="ARBA" id="ARBA00004502"/>
    </source>
</evidence>
<gene>
    <name evidence="7" type="ORF">NSK_001300</name>
</gene>
<feature type="domain" description="AB hydrolase-1" evidence="6">
    <location>
        <begin position="60"/>
        <end position="280"/>
    </location>
</feature>